<dbReference type="CDD" id="cd00104">
    <property type="entry name" value="KAZAL_FS"/>
    <property type="match status" value="1"/>
</dbReference>
<evidence type="ECO:0000313" key="14">
    <source>
        <dbReference type="Proteomes" id="UP000002277"/>
    </source>
</evidence>
<evidence type="ECO:0000256" key="1">
    <source>
        <dbReference type="ARBA" id="ARBA00004613"/>
    </source>
</evidence>
<dbReference type="Ensembl" id="ENSPTRT00000063539.4">
    <property type="protein sequence ID" value="ENSPTRP00000056075.3"/>
    <property type="gene ID" value="ENSPTRG00000034142.3"/>
</dbReference>
<keyword evidence="6" id="KW-1015">Disulfide bond</keyword>
<dbReference type="FunCoup" id="H2RBP6">
    <property type="interactions" value="6"/>
</dbReference>
<evidence type="ECO:0000313" key="13">
    <source>
        <dbReference type="Ensembl" id="ENSPTRP00000056075.3"/>
    </source>
</evidence>
<evidence type="ECO:0000313" key="15">
    <source>
        <dbReference type="VGNC" id="VGNC:13598"/>
    </source>
</evidence>
<protein>
    <recommendedName>
        <fullName evidence="9">Serine protease inhibitor Kazal-type 13</fullName>
    </recommendedName>
    <alternativeName>
        <fullName evidence="10">Serine protease inhibitor Kazal-type 5-like 3</fullName>
    </alternativeName>
</protein>
<organism evidence="13 14">
    <name type="scientific">Pan troglodytes</name>
    <name type="common">Chimpanzee</name>
    <dbReference type="NCBI Taxonomy" id="9598"/>
    <lineage>
        <taxon>Eukaryota</taxon>
        <taxon>Metazoa</taxon>
        <taxon>Chordata</taxon>
        <taxon>Craniata</taxon>
        <taxon>Vertebrata</taxon>
        <taxon>Euteleostomi</taxon>
        <taxon>Mammalia</taxon>
        <taxon>Eutheria</taxon>
        <taxon>Euarchontoglires</taxon>
        <taxon>Primates</taxon>
        <taxon>Haplorrhini</taxon>
        <taxon>Catarrhini</taxon>
        <taxon>Hominidae</taxon>
        <taxon>Pan</taxon>
    </lineage>
</organism>
<evidence type="ECO:0000256" key="2">
    <source>
        <dbReference type="ARBA" id="ARBA00022525"/>
    </source>
</evidence>
<dbReference type="SUPFAM" id="SSF100895">
    <property type="entry name" value="Kazal-type serine protease inhibitors"/>
    <property type="match status" value="1"/>
</dbReference>
<reference evidence="13" key="3">
    <citation type="submission" date="2025-09" db="UniProtKB">
        <authorList>
            <consortium name="Ensembl"/>
        </authorList>
    </citation>
    <scope>IDENTIFICATION</scope>
</reference>
<dbReference type="InParanoid" id="H2RBP6"/>
<dbReference type="InterPro" id="IPR036058">
    <property type="entry name" value="Kazal_dom_sf"/>
</dbReference>
<dbReference type="eggNOG" id="KOG3649">
    <property type="taxonomic scope" value="Eukaryota"/>
</dbReference>
<reference evidence="13" key="2">
    <citation type="submission" date="2025-08" db="UniProtKB">
        <authorList>
            <consortium name="Ensembl"/>
        </authorList>
    </citation>
    <scope>IDENTIFICATION</scope>
</reference>
<feature type="chain" id="PRO_5014123054" description="Serine protease inhibitor Kazal-type 13" evidence="11">
    <location>
        <begin position="24"/>
        <end position="95"/>
    </location>
</feature>
<keyword evidence="14" id="KW-1185">Reference proteome</keyword>
<evidence type="ECO:0000256" key="10">
    <source>
        <dbReference type="ARBA" id="ARBA00083802"/>
    </source>
</evidence>
<dbReference type="GO" id="GO:0004867">
    <property type="term" value="F:serine-type endopeptidase inhibitor activity"/>
    <property type="evidence" value="ECO:0007669"/>
    <property type="project" value="UniProtKB-KW"/>
</dbReference>
<sequence>MAAFPHKIIFFLVCSTLTHVAFSAGIFKKRDFTRWPKPRCKMYIPLDPDYNADCPNVTAPVCASNGHTFQNECFFCVEQREFHYHIKFEKYGKCD</sequence>
<dbReference type="AlphaFoldDB" id="H2RBP6"/>
<feature type="domain" description="Kazal-like" evidence="12">
    <location>
        <begin position="34"/>
        <end position="95"/>
    </location>
</feature>
<dbReference type="PaxDb" id="9598-ENSPTRP00000056075"/>
<name>H2RBP6_PANTR</name>
<keyword evidence="2" id="KW-0964">Secreted</keyword>
<dbReference type="FunFam" id="3.30.60.30:FF:000085">
    <property type="entry name" value="Serine protease inhibitor Kazal-type 13"/>
    <property type="match status" value="1"/>
</dbReference>
<dbReference type="GO" id="GO:0005576">
    <property type="term" value="C:extracellular region"/>
    <property type="evidence" value="ECO:0007669"/>
    <property type="project" value="UniProtKB-SubCell"/>
</dbReference>
<dbReference type="PROSITE" id="PS51465">
    <property type="entry name" value="KAZAL_2"/>
    <property type="match status" value="1"/>
</dbReference>
<comment type="subcellular location">
    <subcellularLocation>
        <location evidence="1">Secreted</location>
    </subcellularLocation>
</comment>
<evidence type="ECO:0000256" key="6">
    <source>
        <dbReference type="ARBA" id="ARBA00023157"/>
    </source>
</evidence>
<dbReference type="Gene3D" id="3.30.60.30">
    <property type="match status" value="1"/>
</dbReference>
<evidence type="ECO:0000256" key="11">
    <source>
        <dbReference type="SAM" id="SignalP"/>
    </source>
</evidence>
<dbReference type="GeneTree" id="ENSGT00400000023784"/>
<evidence type="ECO:0000256" key="9">
    <source>
        <dbReference type="ARBA" id="ARBA00069587"/>
    </source>
</evidence>
<comment type="function">
    <text evidence="8">May be a serine protease inhibitor. Essential for sperm maturation and fertility. Inhibits sperm acrosome reaction, protecting sperm from premature reaction.</text>
</comment>
<dbReference type="EMBL" id="AACZ04059128">
    <property type="status" value="NOT_ANNOTATED_CDS"/>
    <property type="molecule type" value="Genomic_DNA"/>
</dbReference>
<dbReference type="OMA" id="FFCVEQW"/>
<gene>
    <name evidence="13 15" type="primary">SPINK13</name>
</gene>
<keyword evidence="7" id="KW-0325">Glycoprotein</keyword>
<keyword evidence="5" id="KW-0722">Serine protease inhibitor</keyword>
<dbReference type="EMBL" id="AACZ04059127">
    <property type="status" value="NOT_ANNOTATED_CDS"/>
    <property type="molecule type" value="Genomic_DNA"/>
</dbReference>
<dbReference type="Pfam" id="PF00050">
    <property type="entry name" value="Kazal_1"/>
    <property type="match status" value="1"/>
</dbReference>
<feature type="signal peptide" evidence="11">
    <location>
        <begin position="1"/>
        <end position="23"/>
    </location>
</feature>
<dbReference type="HOGENOM" id="CLU_161738_0_0_1"/>
<evidence type="ECO:0000256" key="4">
    <source>
        <dbReference type="ARBA" id="ARBA00022729"/>
    </source>
</evidence>
<accession>H2RBP6</accession>
<reference evidence="13 14" key="1">
    <citation type="journal article" date="2005" name="Nature">
        <title>Initial sequence of the chimpanzee genome and comparison with the human genome.</title>
        <authorList>
            <consortium name="Chimpanzee sequencing and analysis consortium"/>
        </authorList>
    </citation>
    <scope>NUCLEOTIDE SEQUENCE [LARGE SCALE GENOMIC DNA]</scope>
</reference>
<evidence type="ECO:0000259" key="12">
    <source>
        <dbReference type="PROSITE" id="PS51465"/>
    </source>
</evidence>
<evidence type="ECO:0000256" key="3">
    <source>
        <dbReference type="ARBA" id="ARBA00022690"/>
    </source>
</evidence>
<keyword evidence="3" id="KW-0646">Protease inhibitor</keyword>
<dbReference type="InterPro" id="IPR002350">
    <property type="entry name" value="Kazal_dom"/>
</dbReference>
<dbReference type="PANTHER" id="PTHR21312">
    <property type="entry name" value="SERINE PROTEASE INHIBITOR"/>
    <property type="match status" value="1"/>
</dbReference>
<keyword evidence="4 11" id="KW-0732">Signal</keyword>
<dbReference type="Proteomes" id="UP000002277">
    <property type="component" value="Chromosome 5"/>
</dbReference>
<evidence type="ECO:0000256" key="8">
    <source>
        <dbReference type="ARBA" id="ARBA00054520"/>
    </source>
</evidence>
<evidence type="ECO:0000256" key="5">
    <source>
        <dbReference type="ARBA" id="ARBA00022900"/>
    </source>
</evidence>
<proteinExistence type="predicted"/>
<dbReference type="SMART" id="SM00280">
    <property type="entry name" value="KAZAL"/>
    <property type="match status" value="1"/>
</dbReference>
<evidence type="ECO:0000256" key="7">
    <source>
        <dbReference type="ARBA" id="ARBA00023180"/>
    </source>
</evidence>
<dbReference type="VGNC" id="VGNC:13598">
    <property type="gene designation" value="SPINK13"/>
</dbReference>
<dbReference type="PANTHER" id="PTHR21312:SF36">
    <property type="entry name" value="SERINE PROTEASE INHIBITOR KAZAL-TYPE 13"/>
    <property type="match status" value="1"/>
</dbReference>
<dbReference type="Bgee" id="ENSPTRG00000034142">
    <property type="expression patterns" value="Expressed in temporal lobe and 8 other cell types or tissues"/>
</dbReference>